<organism evidence="2 3">
    <name type="scientific">Senna tora</name>
    <dbReference type="NCBI Taxonomy" id="362788"/>
    <lineage>
        <taxon>Eukaryota</taxon>
        <taxon>Viridiplantae</taxon>
        <taxon>Streptophyta</taxon>
        <taxon>Embryophyta</taxon>
        <taxon>Tracheophyta</taxon>
        <taxon>Spermatophyta</taxon>
        <taxon>Magnoliopsida</taxon>
        <taxon>eudicotyledons</taxon>
        <taxon>Gunneridae</taxon>
        <taxon>Pentapetalae</taxon>
        <taxon>rosids</taxon>
        <taxon>fabids</taxon>
        <taxon>Fabales</taxon>
        <taxon>Fabaceae</taxon>
        <taxon>Caesalpinioideae</taxon>
        <taxon>Cassia clade</taxon>
        <taxon>Senna</taxon>
    </lineage>
</organism>
<evidence type="ECO:0000256" key="1">
    <source>
        <dbReference type="SAM" id="Phobius"/>
    </source>
</evidence>
<protein>
    <submittedName>
        <fullName evidence="2">Uncharacterized protein</fullName>
    </submittedName>
</protein>
<dbReference type="Proteomes" id="UP000634136">
    <property type="component" value="Unassembled WGS sequence"/>
</dbReference>
<keyword evidence="1" id="KW-0472">Membrane</keyword>
<evidence type="ECO:0000313" key="2">
    <source>
        <dbReference type="EMBL" id="KAF7837086.1"/>
    </source>
</evidence>
<dbReference type="EMBL" id="JAAIUW010000003">
    <property type="protein sequence ID" value="KAF7837086.1"/>
    <property type="molecule type" value="Genomic_DNA"/>
</dbReference>
<keyword evidence="1" id="KW-0812">Transmembrane</keyword>
<sequence length="89" mass="9665">MRNATLPAEAEVADLNVDGSVKQGSDGGVGCVVHHRSRRVRRLGGNGDSTVAMESLGLALSPATVAAMEALGLAHLRRRRRRRLWKHWV</sequence>
<name>A0A835CBC2_9FABA</name>
<accession>A0A835CBC2</accession>
<reference evidence="2" key="1">
    <citation type="submission" date="2020-09" db="EMBL/GenBank/DDBJ databases">
        <title>Genome-Enabled Discovery of Anthraquinone Biosynthesis in Senna tora.</title>
        <authorList>
            <person name="Kang S.-H."/>
            <person name="Pandey R.P."/>
            <person name="Lee C.-M."/>
            <person name="Sim J.-S."/>
            <person name="Jeong J.-T."/>
            <person name="Choi B.-S."/>
            <person name="Jung M."/>
            <person name="Ginzburg D."/>
            <person name="Zhao K."/>
            <person name="Won S.Y."/>
            <person name="Oh T.-J."/>
            <person name="Yu Y."/>
            <person name="Kim N.-H."/>
            <person name="Lee O.R."/>
            <person name="Lee T.-H."/>
            <person name="Bashyal P."/>
            <person name="Kim T.-S."/>
            <person name="Lee W.-H."/>
            <person name="Kawkins C."/>
            <person name="Kim C.-K."/>
            <person name="Kim J.S."/>
            <person name="Ahn B.O."/>
            <person name="Rhee S.Y."/>
            <person name="Sohng J.K."/>
        </authorList>
    </citation>
    <scope>NUCLEOTIDE SEQUENCE</scope>
    <source>
        <tissue evidence="2">Leaf</tissue>
    </source>
</reference>
<proteinExistence type="predicted"/>
<keyword evidence="3" id="KW-1185">Reference proteome</keyword>
<dbReference type="AlphaFoldDB" id="A0A835CBC2"/>
<evidence type="ECO:0000313" key="3">
    <source>
        <dbReference type="Proteomes" id="UP000634136"/>
    </source>
</evidence>
<feature type="transmembrane region" description="Helical" evidence="1">
    <location>
        <begin position="56"/>
        <end position="76"/>
    </location>
</feature>
<keyword evidence="1" id="KW-1133">Transmembrane helix</keyword>
<comment type="caution">
    <text evidence="2">The sequence shown here is derived from an EMBL/GenBank/DDBJ whole genome shotgun (WGS) entry which is preliminary data.</text>
</comment>
<gene>
    <name evidence="2" type="ORF">G2W53_005568</name>
</gene>